<accession>A0AAV3ZX06</accession>
<proteinExistence type="predicted"/>
<name>A0AAV3ZX06_9GAST</name>
<evidence type="ECO:0000313" key="2">
    <source>
        <dbReference type="Proteomes" id="UP000735302"/>
    </source>
</evidence>
<dbReference type="Proteomes" id="UP000735302">
    <property type="component" value="Unassembled WGS sequence"/>
</dbReference>
<dbReference type="Gene3D" id="3.40.30.10">
    <property type="entry name" value="Glutaredoxin"/>
    <property type="match status" value="1"/>
</dbReference>
<organism evidence="1 2">
    <name type="scientific">Plakobranchus ocellatus</name>
    <dbReference type="NCBI Taxonomy" id="259542"/>
    <lineage>
        <taxon>Eukaryota</taxon>
        <taxon>Metazoa</taxon>
        <taxon>Spiralia</taxon>
        <taxon>Lophotrochozoa</taxon>
        <taxon>Mollusca</taxon>
        <taxon>Gastropoda</taxon>
        <taxon>Heterobranchia</taxon>
        <taxon>Euthyneura</taxon>
        <taxon>Panpulmonata</taxon>
        <taxon>Sacoglossa</taxon>
        <taxon>Placobranchoidea</taxon>
        <taxon>Plakobranchidae</taxon>
        <taxon>Plakobranchus</taxon>
    </lineage>
</organism>
<protein>
    <submittedName>
        <fullName evidence="1">Eppin</fullName>
    </submittedName>
</protein>
<gene>
    <name evidence="1" type="ORF">PoB_002612200</name>
</gene>
<comment type="caution">
    <text evidence="1">The sequence shown here is derived from an EMBL/GenBank/DDBJ whole genome shotgun (WGS) entry which is preliminary data.</text>
</comment>
<dbReference type="PANTHER" id="PTHR33875">
    <property type="entry name" value="OS09G0542200 PROTEIN"/>
    <property type="match status" value="1"/>
</dbReference>
<sequence length="81" mass="9357">MNDAQVMDIISSLANQLTGIQEADFTTRVFATDIEMITRLDFKYSCTRGVHSTPMFTVNDIFVDASTWDFNQWKVFLNRLL</sequence>
<evidence type="ECO:0000313" key="1">
    <source>
        <dbReference type="EMBL" id="GFN99616.1"/>
    </source>
</evidence>
<dbReference type="AlphaFoldDB" id="A0AAV3ZX06"/>
<dbReference type="PANTHER" id="PTHR33875:SF2">
    <property type="entry name" value="ACR183CP"/>
    <property type="match status" value="1"/>
</dbReference>
<dbReference type="EMBL" id="BLXT01003003">
    <property type="protein sequence ID" value="GFN99616.1"/>
    <property type="molecule type" value="Genomic_DNA"/>
</dbReference>
<keyword evidence="2" id="KW-1185">Reference proteome</keyword>
<reference evidence="1 2" key="1">
    <citation type="journal article" date="2021" name="Elife">
        <title>Chloroplast acquisition without the gene transfer in kleptoplastic sea slugs, Plakobranchus ocellatus.</title>
        <authorList>
            <person name="Maeda T."/>
            <person name="Takahashi S."/>
            <person name="Yoshida T."/>
            <person name="Shimamura S."/>
            <person name="Takaki Y."/>
            <person name="Nagai Y."/>
            <person name="Toyoda A."/>
            <person name="Suzuki Y."/>
            <person name="Arimoto A."/>
            <person name="Ishii H."/>
            <person name="Satoh N."/>
            <person name="Nishiyama T."/>
            <person name="Hasebe M."/>
            <person name="Maruyama T."/>
            <person name="Minagawa J."/>
            <person name="Obokata J."/>
            <person name="Shigenobu S."/>
        </authorList>
    </citation>
    <scope>NUCLEOTIDE SEQUENCE [LARGE SCALE GENOMIC DNA]</scope>
</reference>